<organism evidence="1">
    <name type="scientific">Beihai narna-like virus 5</name>
    <dbReference type="NCBI Taxonomy" id="1922457"/>
    <lineage>
        <taxon>Viruses</taxon>
        <taxon>Riboviria</taxon>
    </lineage>
</organism>
<reference evidence="1" key="1">
    <citation type="journal article" date="2016" name="Nature">
        <title>Redefining the invertebrate RNA virosphere.</title>
        <authorList>
            <person name="Shi M."/>
            <person name="Lin X.D."/>
            <person name="Tian J.H."/>
            <person name="Chen L.J."/>
            <person name="Chen X."/>
            <person name="Li C.X."/>
            <person name="Qin X.C."/>
            <person name="Li J."/>
            <person name="Cao J.P."/>
            <person name="Eden J.S."/>
            <person name="Buchmann J."/>
            <person name="Wang W."/>
            <person name="Xu J."/>
            <person name="Holmes E.C."/>
            <person name="Zhang Y.Z."/>
        </authorList>
    </citation>
    <scope>NUCLEOTIDE SEQUENCE</scope>
    <source>
        <strain evidence="1">BHNXC41323</strain>
    </source>
</reference>
<evidence type="ECO:0000313" key="1">
    <source>
        <dbReference type="EMBL" id="APG77012.1"/>
    </source>
</evidence>
<protein>
    <submittedName>
        <fullName evidence="1">Uncharacterized protein</fullName>
    </submittedName>
</protein>
<sequence>MQKARKDKSRNIKTALDKHDRDEMEFAINSIRRGHGLSPIAEAYLLQMVDCTTRKPVGTPSLLGGVPGNTEVYRLKQELRVTVGQNGYGFLVVNYSDTSDGSLLSGPFNDVPVFSYSTIAFTGTSLPARGAPISATPGVRNEGWTLSPLQVSTFGTAAQTEYSWRCVAAIAECTNTTAVLEQEGSIVLWEPPNHASLNANGGYNMSTIQAQRTARVVRAQNGADHVDKVALNWHPKMLETYLGSESSDFAFSCVNAPPTLQFSLMPSVKDGVMVFQGSPGNTFHVTVSCIYEAKGSRARGVKPRLTDEHGMNIVFNVLAAKSLDGYAGNPRRIADGYLAKAWEVAKRLGSSFIKESERRIMSGAGSTLKTLAGIE</sequence>
<proteinExistence type="predicted"/>
<name>A0A1L3KI42_9VIRU</name>
<dbReference type="EMBL" id="KX883478">
    <property type="protein sequence ID" value="APG77012.1"/>
    <property type="molecule type" value="Genomic_RNA"/>
</dbReference>
<accession>A0A1L3KI42</accession>